<evidence type="ECO:0008006" key="6">
    <source>
        <dbReference type="Google" id="ProtNLM"/>
    </source>
</evidence>
<proteinExistence type="inferred from homology"/>
<dbReference type="PROSITE" id="PS51375">
    <property type="entry name" value="PPR"/>
    <property type="match status" value="2"/>
</dbReference>
<feature type="repeat" description="PPR" evidence="3">
    <location>
        <begin position="176"/>
        <end position="210"/>
    </location>
</feature>
<evidence type="ECO:0000313" key="4">
    <source>
        <dbReference type="EMBL" id="GFZ04404.1"/>
    </source>
</evidence>
<keyword evidence="2" id="KW-0677">Repeat</keyword>
<organism evidence="4 5">
    <name type="scientific">Actinidia rufa</name>
    <dbReference type="NCBI Taxonomy" id="165716"/>
    <lineage>
        <taxon>Eukaryota</taxon>
        <taxon>Viridiplantae</taxon>
        <taxon>Streptophyta</taxon>
        <taxon>Embryophyta</taxon>
        <taxon>Tracheophyta</taxon>
        <taxon>Spermatophyta</taxon>
        <taxon>Magnoliopsida</taxon>
        <taxon>eudicotyledons</taxon>
        <taxon>Gunneridae</taxon>
        <taxon>Pentapetalae</taxon>
        <taxon>asterids</taxon>
        <taxon>Ericales</taxon>
        <taxon>Actinidiaceae</taxon>
        <taxon>Actinidia</taxon>
    </lineage>
</organism>
<accession>A0A7J0G0Q3</accession>
<comment type="caution">
    <text evidence="4">The sequence shown here is derived from an EMBL/GenBank/DDBJ whole genome shotgun (WGS) entry which is preliminary data.</text>
</comment>
<dbReference type="InterPro" id="IPR002885">
    <property type="entry name" value="PPR_rpt"/>
</dbReference>
<dbReference type="Gene3D" id="1.25.40.10">
    <property type="entry name" value="Tetratricopeptide repeat domain"/>
    <property type="match status" value="2"/>
</dbReference>
<dbReference type="NCBIfam" id="TIGR00756">
    <property type="entry name" value="PPR"/>
    <property type="match status" value="1"/>
</dbReference>
<dbReference type="PANTHER" id="PTHR47447:SF28">
    <property type="entry name" value="PENTACOTRIPEPTIDE-REPEAT REGION OF PRORP DOMAIN-CONTAINING PROTEIN"/>
    <property type="match status" value="1"/>
</dbReference>
<dbReference type="EMBL" id="BJWL01000016">
    <property type="protein sequence ID" value="GFZ04404.1"/>
    <property type="molecule type" value="Genomic_DNA"/>
</dbReference>
<sequence>MRWRWISLHAASSRIIRTPSFESIDGLLAPIGCAAIDKSQNLSTIGRVDVALRMLNDIHDPNFLTFSIGICNLCKLNDFKNIQNVLQKMLRMGYYPNAGNFSMVVNVFANRIVFSKIGRYDDALDVFFSLPKRKLVPDSYTLCSIMSAVCMSRQAGYPSGAVEFYNDMIDRGFIPDRYSYAGLLSGLCGMGRIGEAVNVYRAIVRNHFCLDPHIHTMVTDALLSSGNYHRAIRLFRKAVVEKYPLDVVSYTVAIHGLF</sequence>
<dbReference type="OrthoDB" id="185373at2759"/>
<dbReference type="Pfam" id="PF01535">
    <property type="entry name" value="PPR"/>
    <property type="match status" value="2"/>
</dbReference>
<evidence type="ECO:0000256" key="2">
    <source>
        <dbReference type="ARBA" id="ARBA00022737"/>
    </source>
</evidence>
<evidence type="ECO:0000256" key="1">
    <source>
        <dbReference type="ARBA" id="ARBA00007626"/>
    </source>
</evidence>
<evidence type="ECO:0000256" key="3">
    <source>
        <dbReference type="PROSITE-ProRule" id="PRU00708"/>
    </source>
</evidence>
<name>A0A7J0G0Q3_9ERIC</name>
<dbReference type="Proteomes" id="UP000585474">
    <property type="component" value="Unassembled WGS sequence"/>
</dbReference>
<feature type="repeat" description="PPR" evidence="3">
    <location>
        <begin position="138"/>
        <end position="175"/>
    </location>
</feature>
<dbReference type="PANTHER" id="PTHR47447">
    <property type="entry name" value="OS03G0856100 PROTEIN"/>
    <property type="match status" value="1"/>
</dbReference>
<protein>
    <recommendedName>
        <fullName evidence="6">Pentatricopeptide repeat (PPR) superfamily protein</fullName>
    </recommendedName>
</protein>
<dbReference type="InterPro" id="IPR011990">
    <property type="entry name" value="TPR-like_helical_dom_sf"/>
</dbReference>
<keyword evidence="5" id="KW-1185">Reference proteome</keyword>
<comment type="similarity">
    <text evidence="1">Belongs to the PPR family. P subfamily.</text>
</comment>
<gene>
    <name evidence="4" type="ORF">Acr_16g0010280</name>
</gene>
<dbReference type="AlphaFoldDB" id="A0A7J0G0Q3"/>
<evidence type="ECO:0000313" key="5">
    <source>
        <dbReference type="Proteomes" id="UP000585474"/>
    </source>
</evidence>
<reference evidence="4 5" key="1">
    <citation type="submission" date="2019-07" db="EMBL/GenBank/DDBJ databases">
        <title>De Novo Assembly of kiwifruit Actinidia rufa.</title>
        <authorList>
            <person name="Sugita-Konishi S."/>
            <person name="Sato K."/>
            <person name="Mori E."/>
            <person name="Abe Y."/>
            <person name="Kisaki G."/>
            <person name="Hamano K."/>
            <person name="Suezawa K."/>
            <person name="Otani M."/>
            <person name="Fukuda T."/>
            <person name="Manabe T."/>
            <person name="Gomi K."/>
            <person name="Tabuchi M."/>
            <person name="Akimitsu K."/>
            <person name="Kataoka I."/>
        </authorList>
    </citation>
    <scope>NUCLEOTIDE SEQUENCE [LARGE SCALE GENOMIC DNA]</scope>
    <source>
        <strain evidence="5">cv. Fuchu</strain>
    </source>
</reference>